<dbReference type="AlphaFoldDB" id="A0A9N9LD72"/>
<feature type="compositionally biased region" description="Basic and acidic residues" evidence="2">
    <location>
        <begin position="54"/>
        <end position="64"/>
    </location>
</feature>
<feature type="region of interest" description="Disordered" evidence="2">
    <location>
        <begin position="1"/>
        <end position="322"/>
    </location>
</feature>
<feature type="transmembrane region" description="Helical" evidence="3">
    <location>
        <begin position="682"/>
        <end position="699"/>
    </location>
</feature>
<organism evidence="5 6">
    <name type="scientific">Hymenoscyphus albidus</name>
    <dbReference type="NCBI Taxonomy" id="595503"/>
    <lineage>
        <taxon>Eukaryota</taxon>
        <taxon>Fungi</taxon>
        <taxon>Dikarya</taxon>
        <taxon>Ascomycota</taxon>
        <taxon>Pezizomycotina</taxon>
        <taxon>Leotiomycetes</taxon>
        <taxon>Helotiales</taxon>
        <taxon>Helotiaceae</taxon>
        <taxon>Hymenoscyphus</taxon>
    </lineage>
</organism>
<dbReference type="EMBL" id="CAJVRM010000006">
    <property type="protein sequence ID" value="CAG8971050.1"/>
    <property type="molecule type" value="Genomic_DNA"/>
</dbReference>
<evidence type="ECO:0000256" key="3">
    <source>
        <dbReference type="SAM" id="Phobius"/>
    </source>
</evidence>
<feature type="transmembrane region" description="Helical" evidence="3">
    <location>
        <begin position="651"/>
        <end position="670"/>
    </location>
</feature>
<dbReference type="PANTHER" id="PTHR34502:SF6">
    <property type="entry name" value="DUF6594 DOMAIN-CONTAINING PROTEIN"/>
    <property type="match status" value="1"/>
</dbReference>
<dbReference type="Pfam" id="PF20237">
    <property type="entry name" value="DUF6594"/>
    <property type="match status" value="1"/>
</dbReference>
<dbReference type="Proteomes" id="UP000701801">
    <property type="component" value="Unassembled WGS sequence"/>
</dbReference>
<protein>
    <recommendedName>
        <fullName evidence="4">DUF6594 domain-containing protein</fullName>
    </recommendedName>
</protein>
<sequence>MATGYRSPIAVIQEISEDEKGHLKSQDEGSAQERSHRRVKAAHQPKMPMTKANISKERERERERSKRYHRSPIGIIGGTRHPSSRKTKNISAKRESVGKERQSEHEHRSRHRRSHSSRSRDISSSSSSSSSSSEVEEPAQGHRLLLSSARAKLTSPSTISNLTSLTNTTNKSSSSSGSNSTVTQSSITKRPAVEKKPELLEAPRSPAVPDAPNVFAYLDPEGSVAGSRDEEEGSVLDAALARKPGQLTRTITESSLPTRMLQSHVGSSSSASSFHGDDNSSEAAHDEDTDRSTSPERSMDGEEGEYEEEEDERDDLEVEPTPIDDTSAKIASQMAAAQQRQNYHEQMYNFGTPNMQMGFANLPHIPHTPHIPSTALSARPQQKIKQQPLLRAEKVPMTGYELLASRLSSRATPSATERGEKIKPIYRKFEALNHRLLLHLQDELSELEEQLQRLDHNDTQSRRTETHIIPASRRQSEAAGGELQWHKTDILGKIGFKLAQYNQALASFNSTRSLAAANHEDVTSYRTYLQNVRPITECETHFLDPEDDLVTIFSEQSSALSSLSLSYDTSENTPSVAPSSSTALSTSRDSSFSSYAPSISVEPKPTIAPHTADVEKEYTPQPAIQAFAGALAVSILVPILTFPVIPGLLGRIMATSLVVGGVLTVLMQGGMLERSMLLKNEGIMCAGIYGGVMIIVAGLF</sequence>
<keyword evidence="1" id="KW-0175">Coiled coil</keyword>
<feature type="compositionally biased region" description="Low complexity" evidence="2">
    <location>
        <begin position="573"/>
        <end position="589"/>
    </location>
</feature>
<keyword evidence="3" id="KW-1133">Transmembrane helix</keyword>
<evidence type="ECO:0000256" key="2">
    <source>
        <dbReference type="SAM" id="MobiDB-lite"/>
    </source>
</evidence>
<keyword evidence="6" id="KW-1185">Reference proteome</keyword>
<keyword evidence="3" id="KW-0472">Membrane</keyword>
<feature type="domain" description="DUF6594" evidence="4">
    <location>
        <begin position="400"/>
        <end position="693"/>
    </location>
</feature>
<dbReference type="OrthoDB" id="5416037at2759"/>
<evidence type="ECO:0000313" key="6">
    <source>
        <dbReference type="Proteomes" id="UP000701801"/>
    </source>
</evidence>
<proteinExistence type="predicted"/>
<feature type="compositionally biased region" description="Basic and acidic residues" evidence="2">
    <location>
        <begin position="92"/>
        <end position="107"/>
    </location>
</feature>
<evidence type="ECO:0000313" key="5">
    <source>
        <dbReference type="EMBL" id="CAG8971050.1"/>
    </source>
</evidence>
<feature type="compositionally biased region" description="Low complexity" evidence="2">
    <location>
        <begin position="263"/>
        <end position="274"/>
    </location>
</feature>
<feature type="compositionally biased region" description="Basic and acidic residues" evidence="2">
    <location>
        <begin position="191"/>
        <end position="201"/>
    </location>
</feature>
<comment type="caution">
    <text evidence="5">The sequence shown here is derived from an EMBL/GenBank/DDBJ whole genome shotgun (WGS) entry which is preliminary data.</text>
</comment>
<feature type="compositionally biased region" description="Basic and acidic residues" evidence="2">
    <location>
        <begin position="275"/>
        <end position="300"/>
    </location>
</feature>
<feature type="coiled-coil region" evidence="1">
    <location>
        <begin position="437"/>
        <end position="464"/>
    </location>
</feature>
<feature type="compositionally biased region" description="Low complexity" evidence="2">
    <location>
        <begin position="153"/>
        <end position="186"/>
    </location>
</feature>
<feature type="compositionally biased region" description="Basic residues" evidence="2">
    <location>
        <begin position="108"/>
        <end position="117"/>
    </location>
</feature>
<reference evidence="5" key="1">
    <citation type="submission" date="2021-07" db="EMBL/GenBank/DDBJ databases">
        <authorList>
            <person name="Durling M."/>
        </authorList>
    </citation>
    <scope>NUCLEOTIDE SEQUENCE</scope>
</reference>
<feature type="transmembrane region" description="Helical" evidence="3">
    <location>
        <begin position="626"/>
        <end position="645"/>
    </location>
</feature>
<dbReference type="PANTHER" id="PTHR34502">
    <property type="entry name" value="DUF6594 DOMAIN-CONTAINING PROTEIN-RELATED"/>
    <property type="match status" value="1"/>
</dbReference>
<accession>A0A9N9LD72</accession>
<gene>
    <name evidence="5" type="ORF">HYALB_00005288</name>
</gene>
<feature type="compositionally biased region" description="Basic and acidic residues" evidence="2">
    <location>
        <begin position="18"/>
        <end position="34"/>
    </location>
</feature>
<name>A0A9N9LD72_9HELO</name>
<feature type="compositionally biased region" description="Acidic residues" evidence="2">
    <location>
        <begin position="301"/>
        <end position="318"/>
    </location>
</feature>
<feature type="compositionally biased region" description="Low complexity" evidence="2">
    <location>
        <begin position="122"/>
        <end position="133"/>
    </location>
</feature>
<feature type="compositionally biased region" description="Polar residues" evidence="2">
    <location>
        <begin position="247"/>
        <end position="261"/>
    </location>
</feature>
<evidence type="ECO:0000259" key="4">
    <source>
        <dbReference type="Pfam" id="PF20237"/>
    </source>
</evidence>
<dbReference type="InterPro" id="IPR046529">
    <property type="entry name" value="DUF6594"/>
</dbReference>
<keyword evidence="3" id="KW-0812">Transmembrane</keyword>
<feature type="region of interest" description="Disordered" evidence="2">
    <location>
        <begin position="570"/>
        <end position="589"/>
    </location>
</feature>
<evidence type="ECO:0000256" key="1">
    <source>
        <dbReference type="SAM" id="Coils"/>
    </source>
</evidence>